<dbReference type="GO" id="GO:0016838">
    <property type="term" value="F:carbon-oxygen lyase activity, acting on phosphates"/>
    <property type="evidence" value="ECO:0007669"/>
    <property type="project" value="InterPro"/>
</dbReference>
<dbReference type="Gene3D" id="1.10.600.10">
    <property type="entry name" value="Farnesyl Diphosphate Synthase"/>
    <property type="match status" value="1"/>
</dbReference>
<dbReference type="OrthoDB" id="2998174at2759"/>
<protein>
    <submittedName>
        <fullName evidence="3">Terpenoid synthase</fullName>
    </submittedName>
</protein>
<reference evidence="3" key="1">
    <citation type="submission" date="2019-01" db="EMBL/GenBank/DDBJ databases">
        <title>Draft genome sequences of three monokaryotic isolates of the white-rot basidiomycete fungus Dichomitus squalens.</title>
        <authorList>
            <consortium name="DOE Joint Genome Institute"/>
            <person name="Lopez S.C."/>
            <person name="Andreopoulos B."/>
            <person name="Pangilinan J."/>
            <person name="Lipzen A."/>
            <person name="Riley R."/>
            <person name="Ahrendt S."/>
            <person name="Ng V."/>
            <person name="Barry K."/>
            <person name="Daum C."/>
            <person name="Grigoriev I.V."/>
            <person name="Hilden K.S."/>
            <person name="Makela M.R."/>
            <person name="de Vries R.P."/>
        </authorList>
    </citation>
    <scope>NUCLEOTIDE SEQUENCE [LARGE SCALE GENOMIC DNA]</scope>
    <source>
        <strain evidence="3">OM18370.1</strain>
    </source>
</reference>
<organism evidence="3">
    <name type="scientific">Dichomitus squalens</name>
    <dbReference type="NCBI Taxonomy" id="114155"/>
    <lineage>
        <taxon>Eukaryota</taxon>
        <taxon>Fungi</taxon>
        <taxon>Dikarya</taxon>
        <taxon>Basidiomycota</taxon>
        <taxon>Agaricomycotina</taxon>
        <taxon>Agaricomycetes</taxon>
        <taxon>Polyporales</taxon>
        <taxon>Polyporaceae</taxon>
        <taxon>Dichomitus</taxon>
    </lineage>
</organism>
<dbReference type="Pfam" id="PF06330">
    <property type="entry name" value="TRI5"/>
    <property type="match status" value="1"/>
</dbReference>
<sequence length="334" mass="37528">MFTFLNDPTFPSLSEAHKPCVNETVMDVCGVTRPFAVSKLRHNGDVDILGSDVDPIMATKALVRDFLDRLPYTAPCVPADSELRHEVADLIASWNAGLSWNHEHQRMVAIYTACLTLADDLGHHNMEALGQFVGRFTRGEPQLHPALDCLVKLLGTLHEFCPRINADAIIASTVDSVSAMYVEVLSQGDVISPFATKYPFYFRLKTGIAPAYAHLNFTKSWGDDVGTYYLQLLPEFELVVVGFNDILSFYKETLAGETDNYVNMRAAVEQKQAISVLRQVIAENLDSVYKLRQMAAPQPGLTEIYLTFLMGYVEFHFKARRYRLHEIVAEVDEQ</sequence>
<dbReference type="AlphaFoldDB" id="A0A4Q9MZT8"/>
<evidence type="ECO:0000313" key="3">
    <source>
        <dbReference type="EMBL" id="TBU31876.1"/>
    </source>
</evidence>
<proteinExistence type="inferred from homology"/>
<comment type="similarity">
    <text evidence="1">Belongs to the trichodiene synthase family.</text>
</comment>
<evidence type="ECO:0000256" key="2">
    <source>
        <dbReference type="ARBA" id="ARBA00023239"/>
    </source>
</evidence>
<dbReference type="Proteomes" id="UP000292957">
    <property type="component" value="Unassembled WGS sequence"/>
</dbReference>
<gene>
    <name evidence="3" type="ORF">BD311DRAFT_804341</name>
</gene>
<dbReference type="EMBL" id="ML143397">
    <property type="protein sequence ID" value="TBU31876.1"/>
    <property type="molecule type" value="Genomic_DNA"/>
</dbReference>
<dbReference type="SFLD" id="SFLDG01021">
    <property type="entry name" value="Trichodiene_Synthase_Like"/>
    <property type="match status" value="1"/>
</dbReference>
<accession>A0A4Q9MZT8</accession>
<keyword evidence="2" id="KW-0456">Lyase</keyword>
<evidence type="ECO:0000256" key="1">
    <source>
        <dbReference type="ARBA" id="ARBA00007946"/>
    </source>
</evidence>
<dbReference type="InterPro" id="IPR024652">
    <property type="entry name" value="Trichodiene_synth"/>
</dbReference>
<dbReference type="SFLD" id="SFLDS00005">
    <property type="entry name" value="Isoprenoid_Synthase_Type_I"/>
    <property type="match status" value="1"/>
</dbReference>
<name>A0A4Q9MZT8_9APHY</name>
<dbReference type="InterPro" id="IPR008949">
    <property type="entry name" value="Isoprenoid_synthase_dom_sf"/>
</dbReference>
<dbReference type="SUPFAM" id="SSF48576">
    <property type="entry name" value="Terpenoid synthases"/>
    <property type="match status" value="1"/>
</dbReference>